<organism evidence="3 4">
    <name type="scientific">Streptomyces aurantiogriseus</name>
    <dbReference type="NCBI Taxonomy" id="66870"/>
    <lineage>
        <taxon>Bacteria</taxon>
        <taxon>Bacillati</taxon>
        <taxon>Actinomycetota</taxon>
        <taxon>Actinomycetes</taxon>
        <taxon>Kitasatosporales</taxon>
        <taxon>Streptomycetaceae</taxon>
        <taxon>Streptomyces</taxon>
    </lineage>
</organism>
<dbReference type="InterPro" id="IPR038721">
    <property type="entry name" value="IS701-like_DDE_dom"/>
</dbReference>
<dbReference type="InterPro" id="IPR039365">
    <property type="entry name" value="IS701-like"/>
</dbReference>
<evidence type="ECO:0000256" key="1">
    <source>
        <dbReference type="SAM" id="MobiDB-lite"/>
    </source>
</evidence>
<proteinExistence type="predicted"/>
<feature type="domain" description="Transposase IS701-like DDE" evidence="2">
    <location>
        <begin position="17"/>
        <end position="91"/>
    </location>
</feature>
<dbReference type="PANTHER" id="PTHR33627">
    <property type="entry name" value="TRANSPOSASE"/>
    <property type="match status" value="1"/>
</dbReference>
<reference evidence="3" key="2">
    <citation type="submission" date="2020-09" db="EMBL/GenBank/DDBJ databases">
        <authorList>
            <person name="Sun Q."/>
            <person name="Ohkuma M."/>
        </authorList>
    </citation>
    <scope>NUCLEOTIDE SEQUENCE</scope>
    <source>
        <strain evidence="3">JCM 4346</strain>
    </source>
</reference>
<dbReference type="PANTHER" id="PTHR33627:SF1">
    <property type="entry name" value="TRANSPOSASE"/>
    <property type="match status" value="1"/>
</dbReference>
<accession>A0A918BXJ2</accession>
<evidence type="ECO:0000259" key="2">
    <source>
        <dbReference type="Pfam" id="PF13546"/>
    </source>
</evidence>
<feature type="region of interest" description="Disordered" evidence="1">
    <location>
        <begin position="18"/>
        <end position="41"/>
    </location>
</feature>
<name>A0A918BXJ2_9ACTN</name>
<dbReference type="EMBL" id="BMSX01000002">
    <property type="protein sequence ID" value="GGQ95093.1"/>
    <property type="molecule type" value="Genomic_DNA"/>
</dbReference>
<reference evidence="3" key="1">
    <citation type="journal article" date="2014" name="Int. J. Syst. Evol. Microbiol.">
        <title>Complete genome sequence of Corynebacterium casei LMG S-19264T (=DSM 44701T), isolated from a smear-ripened cheese.</title>
        <authorList>
            <consortium name="US DOE Joint Genome Institute (JGI-PGF)"/>
            <person name="Walter F."/>
            <person name="Albersmeier A."/>
            <person name="Kalinowski J."/>
            <person name="Ruckert C."/>
        </authorList>
    </citation>
    <scope>NUCLEOTIDE SEQUENCE</scope>
    <source>
        <strain evidence="3">JCM 4346</strain>
    </source>
</reference>
<comment type="caution">
    <text evidence="3">The sequence shown here is derived from an EMBL/GenBank/DDBJ whole genome shotgun (WGS) entry which is preliminary data.</text>
</comment>
<dbReference type="AlphaFoldDB" id="A0A918BXJ2"/>
<keyword evidence="4" id="KW-1185">Reference proteome</keyword>
<gene>
    <name evidence="3" type="ORF">GCM10010251_06900</name>
</gene>
<evidence type="ECO:0000313" key="4">
    <source>
        <dbReference type="Proteomes" id="UP000658320"/>
    </source>
</evidence>
<evidence type="ECO:0000313" key="3">
    <source>
        <dbReference type="EMBL" id="GGQ95093.1"/>
    </source>
</evidence>
<sequence length="93" mass="10253">MSTLRAIRCRDARRIDEQLAEHAGHTSPHGPQHLLSHSRWDADGRRDDLQAYMAEQLGQADGVLILDDTGFMKKGTTSAEVQRQYSGTAGTCS</sequence>
<dbReference type="Pfam" id="PF13546">
    <property type="entry name" value="DDE_5"/>
    <property type="match status" value="1"/>
</dbReference>
<dbReference type="Proteomes" id="UP000658320">
    <property type="component" value="Unassembled WGS sequence"/>
</dbReference>
<protein>
    <recommendedName>
        <fullName evidence="2">Transposase IS701-like DDE domain-containing protein</fullName>
    </recommendedName>
</protein>